<dbReference type="AlphaFoldDB" id="A0A1G6Z301"/>
<dbReference type="InterPro" id="IPR002694">
    <property type="entry name" value="Znf_CHC2"/>
</dbReference>
<dbReference type="GO" id="GO:0006260">
    <property type="term" value="P:DNA replication"/>
    <property type="evidence" value="ECO:0007669"/>
    <property type="project" value="InterPro"/>
</dbReference>
<gene>
    <name evidence="3" type="ORF">SAMN05661003_102254</name>
</gene>
<dbReference type="OrthoDB" id="784829at2"/>
<dbReference type="Pfam" id="PF01807">
    <property type="entry name" value="Zn_ribbon_DnaG"/>
    <property type="match status" value="1"/>
</dbReference>
<dbReference type="InterPro" id="IPR036977">
    <property type="entry name" value="DNA_primase_Znf_CHC2"/>
</dbReference>
<dbReference type="GO" id="GO:0003677">
    <property type="term" value="F:DNA binding"/>
    <property type="evidence" value="ECO:0007669"/>
    <property type="project" value="InterPro"/>
</dbReference>
<dbReference type="EMBL" id="FNAQ01000002">
    <property type="protein sequence ID" value="SDD96327.1"/>
    <property type="molecule type" value="Genomic_DNA"/>
</dbReference>
<evidence type="ECO:0000256" key="1">
    <source>
        <dbReference type="SAM" id="MobiDB-lite"/>
    </source>
</evidence>
<proteinExistence type="predicted"/>
<dbReference type="STRING" id="57664.SAMN05661003_102254"/>
<reference evidence="4" key="1">
    <citation type="submission" date="2016-10" db="EMBL/GenBank/DDBJ databases">
        <authorList>
            <person name="Varghese N."/>
            <person name="Submissions S."/>
        </authorList>
    </citation>
    <scope>NUCLEOTIDE SEQUENCE [LARGE SCALE GENOMIC DNA]</scope>
    <source>
        <strain evidence="4">DSM 8987</strain>
    </source>
</reference>
<dbReference type="Proteomes" id="UP000243205">
    <property type="component" value="Unassembled WGS sequence"/>
</dbReference>
<evidence type="ECO:0000313" key="3">
    <source>
        <dbReference type="EMBL" id="SDD96327.1"/>
    </source>
</evidence>
<dbReference type="SMART" id="SM00400">
    <property type="entry name" value="ZnF_CHCC"/>
    <property type="match status" value="1"/>
</dbReference>
<name>A0A1G6Z301_9BACT</name>
<dbReference type="InterPro" id="IPR027417">
    <property type="entry name" value="P-loop_NTPase"/>
</dbReference>
<evidence type="ECO:0000259" key="2">
    <source>
        <dbReference type="SMART" id="SM00400"/>
    </source>
</evidence>
<organism evidence="3 4">
    <name type="scientific">Desulfuromonas thiophila</name>
    <dbReference type="NCBI Taxonomy" id="57664"/>
    <lineage>
        <taxon>Bacteria</taxon>
        <taxon>Pseudomonadati</taxon>
        <taxon>Thermodesulfobacteriota</taxon>
        <taxon>Desulfuromonadia</taxon>
        <taxon>Desulfuromonadales</taxon>
        <taxon>Desulfuromonadaceae</taxon>
        <taxon>Desulfuromonas</taxon>
    </lineage>
</organism>
<feature type="domain" description="Zinc finger CHC2-type" evidence="2">
    <location>
        <begin position="45"/>
        <end position="96"/>
    </location>
</feature>
<dbReference type="GO" id="GO:0008270">
    <property type="term" value="F:zinc ion binding"/>
    <property type="evidence" value="ECO:0007669"/>
    <property type="project" value="InterPro"/>
</dbReference>
<feature type="compositionally biased region" description="Acidic residues" evidence="1">
    <location>
        <begin position="325"/>
        <end position="345"/>
    </location>
</feature>
<dbReference type="RefSeq" id="WP_092076316.1">
    <property type="nucleotide sequence ID" value="NZ_FNAQ01000002.1"/>
</dbReference>
<evidence type="ECO:0000313" key="4">
    <source>
        <dbReference type="Proteomes" id="UP000243205"/>
    </source>
</evidence>
<sequence length="875" mass="91300">MPDTRYAAPLAQRKAEVLRRLDVRAWLATVSEQVQPSGPGHALICCPAHGESHPSCNVRLADGVWHCHACGAAGGLFDLAAAAWGCDFLAALARLEAAAGIDATAPAPAPTPRRDPATAAANTSGAGPVVATYDYCDRSGRLLYQKQRLEPGRAGRAKEYRFRHPVAGGGWAAGRGDAAPLLYGVAELAAAPADVPAYVVEGEKCADVLRGWGLVAVSTDSGAAGAWPDGHADLFQGRRVVVVPDHDAPGERYAGRAAAALLAAGAAVAGLRLPGLAAKGDVVDWVAARTAEGMTDAAARDLFVSLAGVAPPWEPVPEVMPTADDGTDDGADDGTTDDGADDGADDPPPPARTTTRPPRRRRSRTDDADGTPARARGGAGLLALTEGAPLYVDPYGGTYVDIGGEPLPLIATATATVEALSAMHYAATGQTAGKDAIAAACAVLSHEARRSGRTVPMAHRTAWWPDGALLIELGDGRAVRIHDGAWSQIAAPIGAFRAGAGKLPQPDPDLAGDAAHLFRLVPVPADQQLFFLATLAAAMVPQMARPLLAITGPQGSGKSAAARRIKALVDPSDAPLSLLPRKPDDLDLLLSRSACLALDNLSAIPADMADVLCGVLTGASPQRRRLHSDGDVVTLRADVLLLVTGITALSGRADLLERSIRVDLERIEDGDRRPDDELDAEFERLRPGILGGLYSMLAGGLALLPRYRPPQLPRMAEFARLAAAIAEAHRPGAGARYLRDFARNQGRQHLELAETNLLFGALVELAGRGEYLSGSFGEVAGRLRDIAQPGPADRFPTARGLRAALERLRVPLSVAGIRYDYGGRGAAAKASVTFRPAARPCEMVDDDVVAPPLPPEPPQLRPDDGWELVGAEPAP</sequence>
<dbReference type="SUPFAM" id="SSF52540">
    <property type="entry name" value="P-loop containing nucleoside triphosphate hydrolases"/>
    <property type="match status" value="1"/>
</dbReference>
<dbReference type="Gene3D" id="3.90.580.10">
    <property type="entry name" value="Zinc finger, CHC2-type domain"/>
    <property type="match status" value="1"/>
</dbReference>
<dbReference type="Gene3D" id="3.40.1360.10">
    <property type="match status" value="1"/>
</dbReference>
<accession>A0A1G6Z301</accession>
<feature type="region of interest" description="Disordered" evidence="1">
    <location>
        <begin position="847"/>
        <end position="875"/>
    </location>
</feature>
<feature type="compositionally biased region" description="Pro residues" evidence="1">
    <location>
        <begin position="851"/>
        <end position="860"/>
    </location>
</feature>
<dbReference type="SUPFAM" id="SSF57783">
    <property type="entry name" value="Zinc beta-ribbon"/>
    <property type="match status" value="1"/>
</dbReference>
<dbReference type="GO" id="GO:0003899">
    <property type="term" value="F:DNA-directed RNA polymerase activity"/>
    <property type="evidence" value="ECO:0007669"/>
    <property type="project" value="InterPro"/>
</dbReference>
<keyword evidence="4" id="KW-1185">Reference proteome</keyword>
<protein>
    <submittedName>
        <fullName evidence="3">CHC2 zinc finger</fullName>
    </submittedName>
</protein>
<feature type="compositionally biased region" description="Low complexity" evidence="1">
    <location>
        <begin position="370"/>
        <end position="379"/>
    </location>
</feature>
<feature type="region of interest" description="Disordered" evidence="1">
    <location>
        <begin position="311"/>
        <end position="379"/>
    </location>
</feature>